<dbReference type="InterPro" id="IPR029072">
    <property type="entry name" value="YebC-like"/>
</dbReference>
<evidence type="ECO:0000256" key="3">
    <source>
        <dbReference type="ARBA" id="ARBA00023015"/>
    </source>
</evidence>
<evidence type="ECO:0000259" key="8">
    <source>
        <dbReference type="Pfam" id="PF20772"/>
    </source>
</evidence>
<organism evidence="9 10">
    <name type="scientific">Desulfonatronum thiosulfatophilum</name>
    <dbReference type="NCBI Taxonomy" id="617002"/>
    <lineage>
        <taxon>Bacteria</taxon>
        <taxon>Pseudomonadati</taxon>
        <taxon>Thermodesulfobacteriota</taxon>
        <taxon>Desulfovibrionia</taxon>
        <taxon>Desulfovibrionales</taxon>
        <taxon>Desulfonatronaceae</taxon>
        <taxon>Desulfonatronum</taxon>
    </lineage>
</organism>
<evidence type="ECO:0000313" key="10">
    <source>
        <dbReference type="Proteomes" id="UP000198771"/>
    </source>
</evidence>
<dbReference type="RefSeq" id="WP_092116130.1">
    <property type="nucleotide sequence ID" value="NZ_FMXO01000001.1"/>
</dbReference>
<dbReference type="EMBL" id="FMXO01000001">
    <property type="protein sequence ID" value="SDB02610.1"/>
    <property type="molecule type" value="Genomic_DNA"/>
</dbReference>
<protein>
    <recommendedName>
        <fullName evidence="6">Probable transcriptional regulatory protein SAMN05660653_00097</fullName>
    </recommendedName>
</protein>
<dbReference type="PANTHER" id="PTHR12532:SF6">
    <property type="entry name" value="TRANSCRIPTIONAL REGULATORY PROTEIN YEBC-RELATED"/>
    <property type="match status" value="1"/>
</dbReference>
<keyword evidence="2 6" id="KW-0963">Cytoplasm</keyword>
<feature type="domain" description="TACO1/YebC-like second and third" evidence="7">
    <location>
        <begin position="83"/>
        <end position="236"/>
    </location>
</feature>
<dbReference type="Gene3D" id="3.30.70.980">
    <property type="match status" value="2"/>
</dbReference>
<dbReference type="GO" id="GO:0005829">
    <property type="term" value="C:cytosol"/>
    <property type="evidence" value="ECO:0007669"/>
    <property type="project" value="TreeGrafter"/>
</dbReference>
<evidence type="ECO:0000256" key="5">
    <source>
        <dbReference type="ARBA" id="ARBA00023163"/>
    </source>
</evidence>
<dbReference type="NCBIfam" id="NF001030">
    <property type="entry name" value="PRK00110.1"/>
    <property type="match status" value="1"/>
</dbReference>
<dbReference type="Gene3D" id="1.10.10.200">
    <property type="match status" value="1"/>
</dbReference>
<dbReference type="HAMAP" id="MF_00693">
    <property type="entry name" value="Transcrip_reg_TACO1"/>
    <property type="match status" value="1"/>
</dbReference>
<keyword evidence="3 6" id="KW-0805">Transcription regulation</keyword>
<dbReference type="InterPro" id="IPR049083">
    <property type="entry name" value="TACO1_YebC_N"/>
</dbReference>
<feature type="domain" description="TACO1/YebC-like N-terminal" evidence="8">
    <location>
        <begin position="5"/>
        <end position="76"/>
    </location>
</feature>
<name>A0A1G6A2N5_9BACT</name>
<dbReference type="OrthoDB" id="9781053at2"/>
<dbReference type="FunFam" id="1.10.10.200:FF:000002">
    <property type="entry name" value="Probable transcriptional regulatory protein CLM62_37755"/>
    <property type="match status" value="1"/>
</dbReference>
<dbReference type="Pfam" id="PF20772">
    <property type="entry name" value="TACO1_YebC_N"/>
    <property type="match status" value="1"/>
</dbReference>
<dbReference type="InterPro" id="IPR002876">
    <property type="entry name" value="Transcrip_reg_TACO1-like"/>
</dbReference>
<proteinExistence type="inferred from homology"/>
<dbReference type="InterPro" id="IPR017856">
    <property type="entry name" value="Integrase-like_N"/>
</dbReference>
<keyword evidence="10" id="KW-1185">Reference proteome</keyword>
<dbReference type="AlphaFoldDB" id="A0A1G6A2N5"/>
<evidence type="ECO:0000256" key="1">
    <source>
        <dbReference type="ARBA" id="ARBA00008724"/>
    </source>
</evidence>
<dbReference type="InterPro" id="IPR048300">
    <property type="entry name" value="TACO1_YebC-like_2nd/3rd_dom"/>
</dbReference>
<evidence type="ECO:0000259" key="7">
    <source>
        <dbReference type="Pfam" id="PF01709"/>
    </source>
</evidence>
<evidence type="ECO:0000256" key="6">
    <source>
        <dbReference type="HAMAP-Rule" id="MF_00693"/>
    </source>
</evidence>
<dbReference type="PANTHER" id="PTHR12532">
    <property type="entry name" value="TRANSLATIONAL ACTIVATOR OF CYTOCHROME C OXIDASE 1"/>
    <property type="match status" value="1"/>
</dbReference>
<dbReference type="SUPFAM" id="SSF75625">
    <property type="entry name" value="YebC-like"/>
    <property type="match status" value="1"/>
</dbReference>
<gene>
    <name evidence="9" type="ORF">SAMN05660653_00097</name>
</gene>
<accession>A0A1G6A2N5</accession>
<keyword evidence="5 6" id="KW-0804">Transcription</keyword>
<dbReference type="NCBIfam" id="TIGR01033">
    <property type="entry name" value="YebC/PmpR family DNA-binding transcriptional regulator"/>
    <property type="match status" value="1"/>
</dbReference>
<dbReference type="Proteomes" id="UP000198771">
    <property type="component" value="Unassembled WGS sequence"/>
</dbReference>
<keyword evidence="4 6" id="KW-0238">DNA-binding</keyword>
<dbReference type="GO" id="GO:0006355">
    <property type="term" value="P:regulation of DNA-templated transcription"/>
    <property type="evidence" value="ECO:0007669"/>
    <property type="project" value="UniProtKB-UniRule"/>
</dbReference>
<dbReference type="GO" id="GO:0003677">
    <property type="term" value="F:DNA binding"/>
    <property type="evidence" value="ECO:0007669"/>
    <property type="project" value="UniProtKB-UniRule"/>
</dbReference>
<dbReference type="STRING" id="617002.SAMN05660653_00097"/>
<evidence type="ECO:0000313" key="9">
    <source>
        <dbReference type="EMBL" id="SDB02610.1"/>
    </source>
</evidence>
<dbReference type="InterPro" id="IPR026564">
    <property type="entry name" value="Transcrip_reg_TACO1-like_dom3"/>
</dbReference>
<sequence>MAGHSKWKNIQARKSVQDKKKGKVFTKVTKEIMLAAKQGGGDPDINARLRSAIAAAKAVNLPKDKIDTALKKGTGELGGEALDEITYEGYGPGGVAILVDAATDNRNRTVADIRHIFSKNGGNLGESGCVAWMFDKKGLISFDKASYTEEQLLEAGLEAGVEDIRDDGEMWEVSTTQENFQAVLDAYAAAGFSAQNEEVTMVPQTLVPVDEEAGRKIIRLMEALEDYDDVQDVYVNCDFPEELMQDE</sequence>
<evidence type="ECO:0000256" key="4">
    <source>
        <dbReference type="ARBA" id="ARBA00023125"/>
    </source>
</evidence>
<dbReference type="NCBIfam" id="NF009044">
    <property type="entry name" value="PRK12378.1"/>
    <property type="match status" value="1"/>
</dbReference>
<comment type="similarity">
    <text evidence="1 6">Belongs to the TACO1 family.</text>
</comment>
<reference evidence="9 10" key="1">
    <citation type="submission" date="2016-10" db="EMBL/GenBank/DDBJ databases">
        <authorList>
            <person name="de Groot N.N."/>
        </authorList>
    </citation>
    <scope>NUCLEOTIDE SEQUENCE [LARGE SCALE GENOMIC DNA]</scope>
    <source>
        <strain evidence="9 10">ASO4-2</strain>
    </source>
</reference>
<evidence type="ECO:0000256" key="2">
    <source>
        <dbReference type="ARBA" id="ARBA00022490"/>
    </source>
</evidence>
<comment type="subcellular location">
    <subcellularLocation>
        <location evidence="6">Cytoplasm</location>
    </subcellularLocation>
</comment>
<dbReference type="Pfam" id="PF01709">
    <property type="entry name" value="Transcrip_reg"/>
    <property type="match status" value="1"/>
</dbReference>